<dbReference type="Pfam" id="PF01546">
    <property type="entry name" value="Peptidase_M20"/>
    <property type="match status" value="1"/>
</dbReference>
<dbReference type="Gene3D" id="3.40.630.10">
    <property type="entry name" value="Zn peptidases"/>
    <property type="match status" value="1"/>
</dbReference>
<keyword evidence="6" id="KW-0862">Zinc</keyword>
<evidence type="ECO:0000256" key="3">
    <source>
        <dbReference type="ARBA" id="ARBA00022670"/>
    </source>
</evidence>
<sequence>MDWIKLAQAEKATLIDLTAQLIQHKSIYDESTVSVTTPFGKDISNTLEFILDVASKMGFTVKNCDNMVGFIEIGEADEMVGAIGHLDTVPVGSGWSYDPFGGTIDQDKIFGRGASDNKGPAIATLVALKILKSIGAPLRRRCRLILSLDEETHFRCMLHYAKYEEPPKYGFVPDGKFPLTYAEKGLYDFGFTGTLQTGMIHSFKCGSAPNVVPDSATMSVDYDEAIQTAYNAYLDANHLIGKAYQEDNQLILEAKGESVHGSQPQDGVHAGFILLNFIKNYTNEPFVDLLTTYFVDKYYGEGFDFQCSDDICGPLTLNVGVLNYERGKNFDLHTTTRYPLPFDQAAAELKLHTVARSYGLSCCKDDHFPPIYNDPDADWIQTLYRIYQKQSGDTTSPMETAGGITLARTLPNFTTFGLTFPGTPPHGVHGIDEWIKIEDLVKGCAIYAQAFYELANNVD</sequence>
<dbReference type="SUPFAM" id="SSF55031">
    <property type="entry name" value="Bacterial exopeptidase dimerisation domain"/>
    <property type="match status" value="1"/>
</dbReference>
<evidence type="ECO:0000256" key="1">
    <source>
        <dbReference type="ARBA" id="ARBA00001947"/>
    </source>
</evidence>
<keyword evidence="8" id="KW-0482">Metalloprotease</keyword>
<dbReference type="EC" id="3.4.13.-" evidence="9"/>
<comment type="caution">
    <text evidence="9">The sequence shown here is derived from an EMBL/GenBank/DDBJ whole genome shotgun (WGS) entry which is preliminary data.</text>
</comment>
<evidence type="ECO:0000313" key="9">
    <source>
        <dbReference type="EMBL" id="TLG72509.1"/>
    </source>
</evidence>
<dbReference type="GO" id="GO:0006508">
    <property type="term" value="P:proteolysis"/>
    <property type="evidence" value="ECO:0007669"/>
    <property type="project" value="UniProtKB-KW"/>
</dbReference>
<evidence type="ECO:0000256" key="2">
    <source>
        <dbReference type="ARBA" id="ARBA00006247"/>
    </source>
</evidence>
<dbReference type="GO" id="GO:0016805">
    <property type="term" value="F:dipeptidase activity"/>
    <property type="evidence" value="ECO:0007669"/>
    <property type="project" value="UniProtKB-KW"/>
</dbReference>
<keyword evidence="10" id="KW-1185">Reference proteome</keyword>
<keyword evidence="7 9" id="KW-0224">Dipeptidase</keyword>
<protein>
    <submittedName>
        <fullName evidence="9">Sapep family Mn(2+)-dependent dipeptidase</fullName>
        <ecNumber evidence="9">3.4.13.-</ecNumber>
    </submittedName>
</protein>
<dbReference type="EMBL" id="VBWP01000008">
    <property type="protein sequence ID" value="TLG72509.1"/>
    <property type="molecule type" value="Genomic_DNA"/>
</dbReference>
<dbReference type="InterPro" id="IPR010964">
    <property type="entry name" value="M20A_pepV-rel"/>
</dbReference>
<evidence type="ECO:0000256" key="5">
    <source>
        <dbReference type="ARBA" id="ARBA00022801"/>
    </source>
</evidence>
<dbReference type="NCBIfam" id="TIGR01887">
    <property type="entry name" value="dipeptidaselike"/>
    <property type="match status" value="1"/>
</dbReference>
<evidence type="ECO:0000256" key="8">
    <source>
        <dbReference type="ARBA" id="ARBA00023049"/>
    </source>
</evidence>
<dbReference type="Proteomes" id="UP000306912">
    <property type="component" value="Unassembled WGS sequence"/>
</dbReference>
<dbReference type="PANTHER" id="PTHR43808">
    <property type="entry name" value="ACETYLORNITHINE DEACETYLASE"/>
    <property type="match status" value="1"/>
</dbReference>
<proteinExistence type="inferred from homology"/>
<dbReference type="AlphaFoldDB" id="A0A5R8QA36"/>
<organism evidence="9 10">
    <name type="scientific">Culicoidibacter larvae</name>
    <dbReference type="NCBI Taxonomy" id="2579976"/>
    <lineage>
        <taxon>Bacteria</taxon>
        <taxon>Bacillati</taxon>
        <taxon>Bacillota</taxon>
        <taxon>Culicoidibacteria</taxon>
        <taxon>Culicoidibacterales</taxon>
        <taxon>Culicoidibacteraceae</taxon>
        <taxon>Culicoidibacter</taxon>
    </lineage>
</organism>
<reference evidence="9 10" key="1">
    <citation type="submission" date="2019-05" db="EMBL/GenBank/DDBJ databases">
        <title>Culicoidintestinum kansasii gen. nov., sp. nov. from the gastrointestinal tract of the biting midge, Culicoides sonorensis.</title>
        <authorList>
            <person name="Neupane S."/>
            <person name="Ghosh A."/>
            <person name="Gunther S."/>
            <person name="Martin K."/>
            <person name="Zurek L."/>
        </authorList>
    </citation>
    <scope>NUCLEOTIDE SEQUENCE [LARGE SCALE GENOMIC DNA]</scope>
    <source>
        <strain evidence="9 10">CS-1</strain>
    </source>
</reference>
<name>A0A5R8QA36_9FIRM</name>
<dbReference type="SUPFAM" id="SSF53187">
    <property type="entry name" value="Zn-dependent exopeptidases"/>
    <property type="match status" value="1"/>
</dbReference>
<keyword evidence="3" id="KW-0645">Protease</keyword>
<accession>A0A5R8QA36</accession>
<keyword evidence="4" id="KW-0479">Metal-binding</keyword>
<dbReference type="RefSeq" id="WP_138191540.1">
    <property type="nucleotide sequence ID" value="NZ_VBWP01000008.1"/>
</dbReference>
<dbReference type="GO" id="GO:0008237">
    <property type="term" value="F:metallopeptidase activity"/>
    <property type="evidence" value="ECO:0007669"/>
    <property type="project" value="UniProtKB-KW"/>
</dbReference>
<dbReference type="Gene3D" id="3.30.70.360">
    <property type="match status" value="2"/>
</dbReference>
<comment type="cofactor">
    <cofactor evidence="1">
        <name>Zn(2+)</name>
        <dbReference type="ChEBI" id="CHEBI:29105"/>
    </cofactor>
</comment>
<dbReference type="InterPro" id="IPR002933">
    <property type="entry name" value="Peptidase_M20"/>
</dbReference>
<dbReference type="GO" id="GO:0008777">
    <property type="term" value="F:acetylornithine deacetylase activity"/>
    <property type="evidence" value="ECO:0007669"/>
    <property type="project" value="TreeGrafter"/>
</dbReference>
<dbReference type="OrthoDB" id="9761532at2"/>
<gene>
    <name evidence="9" type="ORF">FEZ08_08970</name>
</gene>
<dbReference type="PANTHER" id="PTHR43808:SF31">
    <property type="entry name" value="N-ACETYL-L-CITRULLINE DEACETYLASE"/>
    <property type="match status" value="1"/>
</dbReference>
<dbReference type="InterPro" id="IPR050072">
    <property type="entry name" value="Peptidase_M20A"/>
</dbReference>
<evidence type="ECO:0000313" key="10">
    <source>
        <dbReference type="Proteomes" id="UP000306912"/>
    </source>
</evidence>
<dbReference type="GO" id="GO:0006526">
    <property type="term" value="P:L-arginine biosynthetic process"/>
    <property type="evidence" value="ECO:0007669"/>
    <property type="project" value="TreeGrafter"/>
</dbReference>
<keyword evidence="5 9" id="KW-0378">Hydrolase</keyword>
<evidence type="ECO:0000256" key="4">
    <source>
        <dbReference type="ARBA" id="ARBA00022723"/>
    </source>
</evidence>
<evidence type="ECO:0000256" key="7">
    <source>
        <dbReference type="ARBA" id="ARBA00022997"/>
    </source>
</evidence>
<evidence type="ECO:0000256" key="6">
    <source>
        <dbReference type="ARBA" id="ARBA00022833"/>
    </source>
</evidence>
<dbReference type="InParanoid" id="A0A5R8QA36"/>
<dbReference type="GO" id="GO:0008270">
    <property type="term" value="F:zinc ion binding"/>
    <property type="evidence" value="ECO:0007669"/>
    <property type="project" value="InterPro"/>
</dbReference>
<comment type="similarity">
    <text evidence="2">Belongs to the peptidase M20A family.</text>
</comment>
<dbReference type="InterPro" id="IPR036264">
    <property type="entry name" value="Bact_exopeptidase_dim_dom"/>
</dbReference>